<dbReference type="PANTHER" id="PTHR48081">
    <property type="entry name" value="AB HYDROLASE SUPERFAMILY PROTEIN C4A8.06C"/>
    <property type="match status" value="1"/>
</dbReference>
<evidence type="ECO:0000256" key="1">
    <source>
        <dbReference type="ARBA" id="ARBA00022801"/>
    </source>
</evidence>
<proteinExistence type="predicted"/>
<dbReference type="Gene3D" id="3.40.50.1820">
    <property type="entry name" value="alpha/beta hydrolase"/>
    <property type="match status" value="1"/>
</dbReference>
<gene>
    <name evidence="4" type="ORF">VTL71DRAFT_15503</name>
</gene>
<dbReference type="InterPro" id="IPR050300">
    <property type="entry name" value="GDXG_lipolytic_enzyme"/>
</dbReference>
<keyword evidence="1" id="KW-0378">Hydrolase</keyword>
<reference evidence="4 5" key="1">
    <citation type="journal article" date="2024" name="Commun. Biol.">
        <title>Comparative genomic analysis of thermophilic fungi reveals convergent evolutionary adaptations and gene losses.</title>
        <authorList>
            <person name="Steindorff A.S."/>
            <person name="Aguilar-Pontes M.V."/>
            <person name="Robinson A.J."/>
            <person name="Andreopoulos B."/>
            <person name="LaButti K."/>
            <person name="Kuo A."/>
            <person name="Mondo S."/>
            <person name="Riley R."/>
            <person name="Otillar R."/>
            <person name="Haridas S."/>
            <person name="Lipzen A."/>
            <person name="Grimwood J."/>
            <person name="Schmutz J."/>
            <person name="Clum A."/>
            <person name="Reid I.D."/>
            <person name="Moisan M.C."/>
            <person name="Butler G."/>
            <person name="Nguyen T.T.M."/>
            <person name="Dewar K."/>
            <person name="Conant G."/>
            <person name="Drula E."/>
            <person name="Henrissat B."/>
            <person name="Hansel C."/>
            <person name="Singer S."/>
            <person name="Hutchinson M.I."/>
            <person name="de Vries R.P."/>
            <person name="Natvig D.O."/>
            <person name="Powell A.J."/>
            <person name="Tsang A."/>
            <person name="Grigoriev I.V."/>
        </authorList>
    </citation>
    <scope>NUCLEOTIDE SEQUENCE [LARGE SCALE GENOMIC DNA]</scope>
    <source>
        <strain evidence="4 5">CBS 494.80</strain>
    </source>
</reference>
<evidence type="ECO:0000256" key="2">
    <source>
        <dbReference type="SAM" id="MobiDB-lite"/>
    </source>
</evidence>
<dbReference type="Proteomes" id="UP001595075">
    <property type="component" value="Unassembled WGS sequence"/>
</dbReference>
<protein>
    <recommendedName>
        <fullName evidence="3">Alpha/beta hydrolase fold-3 domain-containing protein</fullName>
    </recommendedName>
</protein>
<comment type="caution">
    <text evidence="4">The sequence shown here is derived from an EMBL/GenBank/DDBJ whole genome shotgun (WGS) entry which is preliminary data.</text>
</comment>
<feature type="region of interest" description="Disordered" evidence="2">
    <location>
        <begin position="93"/>
        <end position="116"/>
    </location>
</feature>
<feature type="domain" description="Alpha/beta hydrolase fold-3" evidence="3">
    <location>
        <begin position="126"/>
        <end position="334"/>
    </location>
</feature>
<evidence type="ECO:0000259" key="3">
    <source>
        <dbReference type="Pfam" id="PF07859"/>
    </source>
</evidence>
<accession>A0ABR4CGU0</accession>
<dbReference type="InterPro" id="IPR029058">
    <property type="entry name" value="AB_hydrolase_fold"/>
</dbReference>
<keyword evidence="5" id="KW-1185">Reference proteome</keyword>
<evidence type="ECO:0000313" key="5">
    <source>
        <dbReference type="Proteomes" id="UP001595075"/>
    </source>
</evidence>
<name>A0ABR4CGU0_9HELO</name>
<sequence>MNPALTLHIPPPLDPAWLAHEKSSNLLVLAPALTSSHERQQAYAFECRALNAELLSGRDKYLTEGIKIHDTRIEANPGSSTPVFTPIRSYTPIATPSKPPVQPPATSSKSDKVKPNPINEEPVSIVIYYHGGGLYVGDLDSEDLTCRRICKELHCTVYSVQYRLMPEFSASTALFDALAAFCAITGSRKASKLIVMGSSSGGQLAAQVSQHFRTTNRGLYGRTRIHGVLLRGPVTCDATEGGVSLPSRFRKCHTSMSEPFHTSLLSGAAVNSQNRTKEALPLEAGDLSGMPRHWIQVSTNDVYYSDGVCYAEALRYAGVDVKLDVVVGWPHTFWLKAPLLERAVQAEMDMIEGLRWLIESARDDGEEEERQRSNARHDENGEFVPFSDEEFERKFMNV</sequence>
<organism evidence="4 5">
    <name type="scientific">Oculimacula yallundae</name>
    <dbReference type="NCBI Taxonomy" id="86028"/>
    <lineage>
        <taxon>Eukaryota</taxon>
        <taxon>Fungi</taxon>
        <taxon>Dikarya</taxon>
        <taxon>Ascomycota</taxon>
        <taxon>Pezizomycotina</taxon>
        <taxon>Leotiomycetes</taxon>
        <taxon>Helotiales</taxon>
        <taxon>Ploettnerulaceae</taxon>
        <taxon>Oculimacula</taxon>
    </lineage>
</organism>
<dbReference type="Pfam" id="PF07859">
    <property type="entry name" value="Abhydrolase_3"/>
    <property type="match status" value="1"/>
</dbReference>
<dbReference type="InterPro" id="IPR013094">
    <property type="entry name" value="AB_hydrolase_3"/>
</dbReference>
<dbReference type="EMBL" id="JAZHXI010000008">
    <property type="protein sequence ID" value="KAL2069165.1"/>
    <property type="molecule type" value="Genomic_DNA"/>
</dbReference>
<dbReference type="SUPFAM" id="SSF53474">
    <property type="entry name" value="alpha/beta-Hydrolases"/>
    <property type="match status" value="1"/>
</dbReference>
<evidence type="ECO:0000313" key="4">
    <source>
        <dbReference type="EMBL" id="KAL2069165.1"/>
    </source>
</evidence>